<evidence type="ECO:0000313" key="3">
    <source>
        <dbReference type="EMBL" id="CAK0787047.1"/>
    </source>
</evidence>
<keyword evidence="4" id="KW-1185">Reference proteome</keyword>
<dbReference type="Gene3D" id="3.30.530.20">
    <property type="match status" value="2"/>
</dbReference>
<feature type="region of interest" description="Disordered" evidence="1">
    <location>
        <begin position="738"/>
        <end position="875"/>
    </location>
</feature>
<dbReference type="EMBL" id="CAUYUE010000016">
    <property type="protein sequence ID" value="CAK0787047.1"/>
    <property type="molecule type" value="Genomic_DNA"/>
</dbReference>
<feature type="region of interest" description="Disordered" evidence="1">
    <location>
        <begin position="317"/>
        <end position="341"/>
    </location>
</feature>
<comment type="caution">
    <text evidence="3">The sequence shown here is derived from an EMBL/GenBank/DDBJ whole genome shotgun (WGS) entry which is preliminary data.</text>
</comment>
<feature type="domain" description="Coenzyme Q-binding protein COQ10 START" evidence="2">
    <location>
        <begin position="86"/>
        <end position="226"/>
    </location>
</feature>
<dbReference type="Proteomes" id="UP001314263">
    <property type="component" value="Unassembled WGS sequence"/>
</dbReference>
<organism evidence="3 4">
    <name type="scientific">Coccomyxa viridis</name>
    <dbReference type="NCBI Taxonomy" id="1274662"/>
    <lineage>
        <taxon>Eukaryota</taxon>
        <taxon>Viridiplantae</taxon>
        <taxon>Chlorophyta</taxon>
        <taxon>core chlorophytes</taxon>
        <taxon>Trebouxiophyceae</taxon>
        <taxon>Trebouxiophyceae incertae sedis</taxon>
        <taxon>Coccomyxaceae</taxon>
        <taxon>Coccomyxa</taxon>
    </lineage>
</organism>
<dbReference type="InterPro" id="IPR005031">
    <property type="entry name" value="COQ10_START"/>
</dbReference>
<feature type="compositionally biased region" description="Polar residues" evidence="1">
    <location>
        <begin position="789"/>
        <end position="804"/>
    </location>
</feature>
<evidence type="ECO:0000259" key="2">
    <source>
        <dbReference type="Pfam" id="PF03364"/>
    </source>
</evidence>
<dbReference type="Pfam" id="PF03364">
    <property type="entry name" value="Polyketide_cyc"/>
    <property type="match status" value="2"/>
</dbReference>
<gene>
    <name evidence="3" type="ORF">CVIRNUC_010263</name>
</gene>
<feature type="domain" description="Coenzyme Q-binding protein COQ10 START" evidence="2">
    <location>
        <begin position="378"/>
        <end position="513"/>
    </location>
</feature>
<evidence type="ECO:0000256" key="1">
    <source>
        <dbReference type="SAM" id="MobiDB-lite"/>
    </source>
</evidence>
<dbReference type="PANTHER" id="PTHR34060:SF2">
    <property type="entry name" value="OS03G0837900 PROTEIN"/>
    <property type="match status" value="1"/>
</dbReference>
<dbReference type="PANTHER" id="PTHR34060">
    <property type="entry name" value="POLYKETIDE CYCLASE / DEHYDRASE AND LIPID TRANSPORT PROTEIN"/>
    <property type="match status" value="1"/>
</dbReference>
<dbReference type="SUPFAM" id="SSF55961">
    <property type="entry name" value="Bet v1-like"/>
    <property type="match status" value="2"/>
</dbReference>
<feature type="compositionally biased region" description="Basic and acidic residues" evidence="1">
    <location>
        <begin position="778"/>
        <end position="788"/>
    </location>
</feature>
<feature type="compositionally biased region" description="Acidic residues" evidence="1">
    <location>
        <begin position="739"/>
        <end position="751"/>
    </location>
</feature>
<sequence>MFGLQSIDGDRASEVPTMSSCDGMRLTASKGHPFSVLIKRALRRRRSASKTAAIYTGVLPNPGGNNVKVVHVDKSKSKRVLAEVTIHASVKEVWSVLTDYDRLTEYVPNLDVCKRLKGGTKTRYQLKQAGCSQSLFLRMEAQAVLDVQEVERTMGRKELRFSMIESENFKEFSGQWVVEPDPTVRDGQSLGTTKLRYEIAVVPKWPIPSSIVSHLVKAGLPANITAIAERAEEMARKRSEAPRFIAGSLKDDALVGSLPGLQPRGQRGEVLPAKGPARAPWPKLRLQAPSIDWKGAQAGRFGPGGYLGVTSVPLPGSSSSIGRGRTDDKQQQDASVQGSHPGVRAIQKSLLEALTEVHLRRLDTAEVLHRRAVATIAIEATPEEVWQVLTDYGALPEFVPNLALCQRLPLPKDSASRMVRLRQVGFKDMLFMQLHAEAILDLSERPCREIQFRAVAGDFNLLQGKFMLSEPQFEGRPSFLPQRKETHLKYAVEVQIPRGTPMMGMLEPVMERVVYEDIPFNLAAVKQRVEELKLQRRIVELEEEGETGRAEFLRRRVERPRLADMAEDIGVLAAELERCFGGLGTMPTRAQLRAVQRTDLEKAIAAHGGSAAVSKKMGWRLAYQGRKPKGYWDRLVNVRREIDTFCKEHALPEGIVPLLQDFRRANRFDLTHAVERWGGLKELADLLEYELLTSRGENDWSQHVAETAAETGLSGTNGLFEVASKTYRDKARRAKASMDEADYASSSDDEGAALQQGRGGTQLIRTHSVLRRSNSFTPEREEELKDMSHLSTPEHSALPSQSTPRLARRAGSSSSRQVAEPPTSWQRVSDRPSSAGDGQARSGIRKGRGSVPAVPKQQKQSSGLDRDLRDEIDAW</sequence>
<dbReference type="AlphaFoldDB" id="A0AAV1ILF9"/>
<accession>A0AAV1ILF9</accession>
<proteinExistence type="predicted"/>
<evidence type="ECO:0000313" key="4">
    <source>
        <dbReference type="Proteomes" id="UP001314263"/>
    </source>
</evidence>
<name>A0AAV1ILF9_9CHLO</name>
<reference evidence="3 4" key="1">
    <citation type="submission" date="2023-10" db="EMBL/GenBank/DDBJ databases">
        <authorList>
            <person name="Maclean D."/>
            <person name="Macfadyen A."/>
        </authorList>
    </citation>
    <scope>NUCLEOTIDE SEQUENCE [LARGE SCALE GENOMIC DNA]</scope>
</reference>
<protein>
    <recommendedName>
        <fullName evidence="2">Coenzyme Q-binding protein COQ10 START domain-containing protein</fullName>
    </recommendedName>
</protein>
<dbReference type="InterPro" id="IPR023393">
    <property type="entry name" value="START-like_dom_sf"/>
</dbReference>
<feature type="compositionally biased region" description="Basic and acidic residues" evidence="1">
    <location>
        <begin position="864"/>
        <end position="875"/>
    </location>
</feature>
<feature type="region of interest" description="Disordered" evidence="1">
    <location>
        <begin position="258"/>
        <end position="278"/>
    </location>
</feature>